<dbReference type="GO" id="GO:0006487">
    <property type="term" value="P:protein N-linked glycosylation"/>
    <property type="evidence" value="ECO:0007669"/>
    <property type="project" value="TreeGrafter"/>
</dbReference>
<keyword evidence="1" id="KW-0812">Transmembrane</keyword>
<accession>A0A8H7W4M3</accession>
<keyword evidence="3" id="KW-1185">Reference proteome</keyword>
<sequence length="406" mass="46647">MIRQHEDGRVALPQPGPTIRRRRSRRLLYIIIALILLYLLISYEPIPLPILAHSPKKITFDTYPTYEYVSLYRQKADHAFEATLDAKLRALERKTIEKIPADKNGFATNLTIWQIATQEAADALPLWTAQWRDNNKDWFYNLFTSPPAELYGHFKGIGEIADMTTNITDTVVQNDLMRYLLLWYHGGFWTEIETWDRVALRDCPPIAAVLANQKDVSLMLGIDADESFLSDATLKEWKWARGVGFGQAVMWAPMRFDPILRKAIVRTISHARIHAAFEQETWREKYTARVDYTGEISGNGMFTDVVLETLSAALAEEHEMRDRDAGLERRVTWKKFRGLKEVLWMEGEQIKEGSEDDLRGLSVLPINVWGNGKSHSKSGTSEHPMACVNHMPGFRPKQDLKRKVFG</sequence>
<evidence type="ECO:0000256" key="1">
    <source>
        <dbReference type="SAM" id="Phobius"/>
    </source>
</evidence>
<proteinExistence type="predicted"/>
<feature type="transmembrane region" description="Helical" evidence="1">
    <location>
        <begin position="27"/>
        <end position="46"/>
    </location>
</feature>
<dbReference type="GO" id="GO:0000009">
    <property type="term" value="F:alpha-1,6-mannosyltransferase activity"/>
    <property type="evidence" value="ECO:0007669"/>
    <property type="project" value="InterPro"/>
</dbReference>
<dbReference type="Gene3D" id="3.90.550.20">
    <property type="match status" value="1"/>
</dbReference>
<name>A0A8H7W4M3_9HELO</name>
<reference evidence="2" key="1">
    <citation type="submission" date="2021-02" db="EMBL/GenBank/DDBJ databases">
        <title>Genome sequence Cadophora malorum strain M34.</title>
        <authorList>
            <person name="Stefanovic E."/>
            <person name="Vu D."/>
            <person name="Scully C."/>
            <person name="Dijksterhuis J."/>
            <person name="Roader J."/>
            <person name="Houbraken J."/>
        </authorList>
    </citation>
    <scope>NUCLEOTIDE SEQUENCE</scope>
    <source>
        <strain evidence="2">M34</strain>
    </source>
</reference>
<organism evidence="2 3">
    <name type="scientific">Cadophora malorum</name>
    <dbReference type="NCBI Taxonomy" id="108018"/>
    <lineage>
        <taxon>Eukaryota</taxon>
        <taxon>Fungi</taxon>
        <taxon>Dikarya</taxon>
        <taxon>Ascomycota</taxon>
        <taxon>Pezizomycotina</taxon>
        <taxon>Leotiomycetes</taxon>
        <taxon>Helotiales</taxon>
        <taxon>Ploettnerulaceae</taxon>
        <taxon>Cadophora</taxon>
    </lineage>
</organism>
<dbReference type="PANTHER" id="PTHR31834:SF9">
    <property type="entry name" value="INITIATION-SPECIFIC ALPHA-1,6-MANNOSYLTRANSFERASE"/>
    <property type="match status" value="1"/>
</dbReference>
<dbReference type="Proteomes" id="UP000664132">
    <property type="component" value="Unassembled WGS sequence"/>
</dbReference>
<protein>
    <submittedName>
        <fullName evidence="2">Uncharacterized protein</fullName>
    </submittedName>
</protein>
<comment type="caution">
    <text evidence="2">The sequence shown here is derived from an EMBL/GenBank/DDBJ whole genome shotgun (WGS) entry which is preliminary data.</text>
</comment>
<evidence type="ECO:0000313" key="2">
    <source>
        <dbReference type="EMBL" id="KAG4412108.1"/>
    </source>
</evidence>
<gene>
    <name evidence="2" type="ORF">IFR04_014757</name>
</gene>
<dbReference type="AlphaFoldDB" id="A0A8H7W4M3"/>
<dbReference type="EMBL" id="JAFJYH010000409">
    <property type="protein sequence ID" value="KAG4412108.1"/>
    <property type="molecule type" value="Genomic_DNA"/>
</dbReference>
<keyword evidence="1" id="KW-1133">Transmembrane helix</keyword>
<dbReference type="InterPro" id="IPR039367">
    <property type="entry name" value="Och1-like"/>
</dbReference>
<dbReference type="PANTHER" id="PTHR31834">
    <property type="entry name" value="INITIATION-SPECIFIC ALPHA-1,6-MANNOSYLTRANSFERASE"/>
    <property type="match status" value="1"/>
</dbReference>
<dbReference type="GO" id="GO:0000136">
    <property type="term" value="C:mannan polymerase complex"/>
    <property type="evidence" value="ECO:0007669"/>
    <property type="project" value="TreeGrafter"/>
</dbReference>
<evidence type="ECO:0000313" key="3">
    <source>
        <dbReference type="Proteomes" id="UP000664132"/>
    </source>
</evidence>
<keyword evidence="1" id="KW-0472">Membrane</keyword>
<dbReference type="OrthoDB" id="409543at2759"/>